<dbReference type="InterPro" id="IPR041588">
    <property type="entry name" value="Integrase_H2C2"/>
</dbReference>
<dbReference type="Pfam" id="PF17921">
    <property type="entry name" value="Integrase_H2C2"/>
    <property type="match status" value="1"/>
</dbReference>
<dbReference type="GO" id="GO:0003676">
    <property type="term" value="F:nucleic acid binding"/>
    <property type="evidence" value="ECO:0007669"/>
    <property type="project" value="InterPro"/>
</dbReference>
<accession>A0A392NQC3</accession>
<dbReference type="InterPro" id="IPR036397">
    <property type="entry name" value="RNaseH_sf"/>
</dbReference>
<comment type="caution">
    <text evidence="2">The sequence shown here is derived from an EMBL/GenBank/DDBJ whole genome shotgun (WGS) entry which is preliminary data.</text>
</comment>
<keyword evidence="3" id="KW-1185">Reference proteome</keyword>
<dbReference type="EMBL" id="LXQA010048036">
    <property type="protein sequence ID" value="MCI02078.1"/>
    <property type="molecule type" value="Genomic_DNA"/>
</dbReference>
<evidence type="ECO:0000313" key="2">
    <source>
        <dbReference type="EMBL" id="MCI02078.1"/>
    </source>
</evidence>
<evidence type="ECO:0000259" key="1">
    <source>
        <dbReference type="Pfam" id="PF17921"/>
    </source>
</evidence>
<dbReference type="PANTHER" id="PTHR45835">
    <property type="entry name" value="YALI0A06105P"/>
    <property type="match status" value="1"/>
</dbReference>
<dbReference type="InterPro" id="IPR012337">
    <property type="entry name" value="RNaseH-like_sf"/>
</dbReference>
<protein>
    <submittedName>
        <fullName evidence="2">Retrotransposon protein</fullName>
    </submittedName>
</protein>
<feature type="domain" description="Integrase zinc-binding" evidence="1">
    <location>
        <begin position="127"/>
        <end position="181"/>
    </location>
</feature>
<evidence type="ECO:0000313" key="3">
    <source>
        <dbReference type="Proteomes" id="UP000265520"/>
    </source>
</evidence>
<sequence>MRQMRWLEFLKDYDFKLSYHPGKANVVADALSRKSLHMSSLMVKELDLIEEFRDLSLVCEVTPRSVRLGMLKLTNPFLEEVKECQKKDKKLMDNLVFINEGKETDFGVDENGIIKYRGRVCVPDVPELRKMILEEGHRSGLSIHPGVTKMYQDLKKLFWWPGMKRQISEFVYSCLVCQKSKIEHQKPSGLLQPLFVPEWKWDSIAMDFVGGLPKTAKGNKVIWVIVDRLTKSAHFIAIKTGTLVPKLAEIYVE</sequence>
<dbReference type="Proteomes" id="UP000265520">
    <property type="component" value="Unassembled WGS sequence"/>
</dbReference>
<dbReference type="AlphaFoldDB" id="A0A392NQC3"/>
<proteinExistence type="predicted"/>
<dbReference type="SUPFAM" id="SSF53098">
    <property type="entry name" value="Ribonuclease H-like"/>
    <property type="match status" value="1"/>
</dbReference>
<reference evidence="2 3" key="1">
    <citation type="journal article" date="2018" name="Front. Plant Sci.">
        <title>Red Clover (Trifolium pratense) and Zigzag Clover (T. medium) - A Picture of Genomic Similarities and Differences.</title>
        <authorList>
            <person name="Dluhosova J."/>
            <person name="Istvanek J."/>
            <person name="Nedelnik J."/>
            <person name="Repkova J."/>
        </authorList>
    </citation>
    <scope>NUCLEOTIDE SEQUENCE [LARGE SCALE GENOMIC DNA]</scope>
    <source>
        <strain evidence="3">cv. 10/8</strain>
        <tissue evidence="2">Leaf</tissue>
    </source>
</reference>
<dbReference type="PANTHER" id="PTHR45835:SF99">
    <property type="entry name" value="CHROMO DOMAIN-CONTAINING PROTEIN-RELATED"/>
    <property type="match status" value="1"/>
</dbReference>
<name>A0A392NQC3_9FABA</name>
<organism evidence="2 3">
    <name type="scientific">Trifolium medium</name>
    <dbReference type="NCBI Taxonomy" id="97028"/>
    <lineage>
        <taxon>Eukaryota</taxon>
        <taxon>Viridiplantae</taxon>
        <taxon>Streptophyta</taxon>
        <taxon>Embryophyta</taxon>
        <taxon>Tracheophyta</taxon>
        <taxon>Spermatophyta</taxon>
        <taxon>Magnoliopsida</taxon>
        <taxon>eudicotyledons</taxon>
        <taxon>Gunneridae</taxon>
        <taxon>Pentapetalae</taxon>
        <taxon>rosids</taxon>
        <taxon>fabids</taxon>
        <taxon>Fabales</taxon>
        <taxon>Fabaceae</taxon>
        <taxon>Papilionoideae</taxon>
        <taxon>50 kb inversion clade</taxon>
        <taxon>NPAAA clade</taxon>
        <taxon>Hologalegina</taxon>
        <taxon>IRL clade</taxon>
        <taxon>Trifolieae</taxon>
        <taxon>Trifolium</taxon>
    </lineage>
</organism>
<dbReference type="Gene3D" id="3.30.420.10">
    <property type="entry name" value="Ribonuclease H-like superfamily/Ribonuclease H"/>
    <property type="match status" value="1"/>
</dbReference>
<dbReference type="Gene3D" id="1.10.340.70">
    <property type="match status" value="1"/>
</dbReference>